<dbReference type="Proteomes" id="UP000255518">
    <property type="component" value="Unassembled WGS sequence"/>
</dbReference>
<gene>
    <name evidence="1" type="ORF">NCTC13443_04995</name>
</gene>
<sequence>MTFRPAQQQAVHDKAMHIWIVRIEIALKQQAGFSLRPEESQTVKIAKAANHVALHGGGINAQSQQQQIQSGVEQLSAGGGVDYRRRLSQAATQLLSIAKPCASRARMRIKRVYPIAAALFLRQRL</sequence>
<reference evidence="1 2" key="1">
    <citation type="submission" date="2018-06" db="EMBL/GenBank/DDBJ databases">
        <authorList>
            <consortium name="Pathogen Informatics"/>
            <person name="Doyle S."/>
        </authorList>
    </citation>
    <scope>NUCLEOTIDE SEQUENCE [LARGE SCALE GENOMIC DNA]</scope>
    <source>
        <strain evidence="1 2">NCTC13443</strain>
    </source>
</reference>
<dbReference type="EMBL" id="UGKT01000001">
    <property type="protein sequence ID" value="STT04978.1"/>
    <property type="molecule type" value="Genomic_DNA"/>
</dbReference>
<dbReference type="AlphaFoldDB" id="A0A377V7H7"/>
<name>A0A377V7H7_KLEPN</name>
<evidence type="ECO:0000313" key="2">
    <source>
        <dbReference type="Proteomes" id="UP000255518"/>
    </source>
</evidence>
<accession>A0A377V7H7</accession>
<evidence type="ECO:0000313" key="1">
    <source>
        <dbReference type="EMBL" id="STT04978.1"/>
    </source>
</evidence>
<protein>
    <submittedName>
        <fullName evidence="1">Uncharacterized protein</fullName>
    </submittedName>
</protein>
<organism evidence="1 2">
    <name type="scientific">Klebsiella pneumoniae</name>
    <dbReference type="NCBI Taxonomy" id="573"/>
    <lineage>
        <taxon>Bacteria</taxon>
        <taxon>Pseudomonadati</taxon>
        <taxon>Pseudomonadota</taxon>
        <taxon>Gammaproteobacteria</taxon>
        <taxon>Enterobacterales</taxon>
        <taxon>Enterobacteriaceae</taxon>
        <taxon>Klebsiella/Raoultella group</taxon>
        <taxon>Klebsiella</taxon>
        <taxon>Klebsiella pneumoniae complex</taxon>
    </lineage>
</organism>
<proteinExistence type="predicted"/>